<comment type="caution">
    <text evidence="2">The sequence shown here is derived from an EMBL/GenBank/DDBJ whole genome shotgun (WGS) entry which is preliminary data.</text>
</comment>
<name>K2P0S4_9FLAO</name>
<dbReference type="STRING" id="555500.I215_11274"/>
<evidence type="ECO:0000259" key="1">
    <source>
        <dbReference type="Pfam" id="PF07566"/>
    </source>
</evidence>
<dbReference type="InterPro" id="IPR011440">
    <property type="entry name" value="DUF1543"/>
</dbReference>
<proteinExistence type="predicted"/>
<organism evidence="2 3">
    <name type="scientific">Galbibacter marinus</name>
    <dbReference type="NCBI Taxonomy" id="555500"/>
    <lineage>
        <taxon>Bacteria</taxon>
        <taxon>Pseudomonadati</taxon>
        <taxon>Bacteroidota</taxon>
        <taxon>Flavobacteriia</taxon>
        <taxon>Flavobacteriales</taxon>
        <taxon>Flavobacteriaceae</taxon>
        <taxon>Galbibacter</taxon>
    </lineage>
</organism>
<keyword evidence="3" id="KW-1185">Reference proteome</keyword>
<dbReference type="OrthoDB" id="850243at2"/>
<dbReference type="EMBL" id="AMSG01000017">
    <property type="protein sequence ID" value="EKF54648.1"/>
    <property type="molecule type" value="Genomic_DNA"/>
</dbReference>
<feature type="domain" description="DUF1543" evidence="1">
    <location>
        <begin position="20"/>
        <end position="69"/>
    </location>
</feature>
<evidence type="ECO:0000313" key="3">
    <source>
        <dbReference type="Proteomes" id="UP000007364"/>
    </source>
</evidence>
<gene>
    <name evidence="2" type="ORF">I215_11274</name>
</gene>
<dbReference type="RefSeq" id="WP_008992094.1">
    <property type="nucleotide sequence ID" value="NZ_AMSG01000017.1"/>
</dbReference>
<evidence type="ECO:0000313" key="2">
    <source>
        <dbReference type="EMBL" id="EKF54648.1"/>
    </source>
</evidence>
<dbReference type="Gene3D" id="3.10.20.10">
    <property type="match status" value="2"/>
</dbReference>
<dbReference type="eggNOG" id="ENOG502ZCH2">
    <property type="taxonomic scope" value="Bacteria"/>
</dbReference>
<dbReference type="AlphaFoldDB" id="K2P0S4"/>
<dbReference type="Pfam" id="PF07566">
    <property type="entry name" value="DUF1543"/>
    <property type="match status" value="1"/>
</dbReference>
<dbReference type="Proteomes" id="UP000007364">
    <property type="component" value="Unassembled WGS sequence"/>
</dbReference>
<reference evidence="2 3" key="1">
    <citation type="journal article" date="2012" name="J. Bacteriol.">
        <title>Genome Sequence of Galbibacter marinum Type Strain ck-I2-15.</title>
        <authorList>
            <person name="Lai Q."/>
            <person name="Li C."/>
            <person name="Shao Z."/>
        </authorList>
    </citation>
    <scope>NUCLEOTIDE SEQUENCE [LARGE SCALE GENOMIC DNA]</scope>
    <source>
        <strain evidence="3">ck-I2-15</strain>
    </source>
</reference>
<sequence length="186" mass="21864">MRKDLKLFMVMLGCKPEGRFTEQHDIFFGIGSSLKDLLPQMIEFWPEAKGKIHIDAYREVNHVDRYNVMVKEREKDSSPLQLFFLNLGGYKENEFEEYHYKILTITQSKAEAVKNAKESAFYKHCGFEGAPSHIDDKYGVDVDDIYTIEEILSDSIKQKYQLYYTKSSEQLEDELHIGYLKIDKLR</sequence>
<dbReference type="PATRIC" id="fig|555500.3.peg.2324"/>
<accession>K2P0S4</accession>
<protein>
    <recommendedName>
        <fullName evidence="1">DUF1543 domain-containing protein</fullName>
    </recommendedName>
</protein>